<sequence>MLKLDMTKAYDQVVLPQPLTHCYSKGALMLKDFLLFYSKLNDSLQFYDVEPRQVTELKRIFHIYKEASDQQVNLEKLALYFSPFTPSATQA</sequence>
<name>A0A6J5W6D1_PRUAR</name>
<keyword evidence="2" id="KW-1185">Reference proteome</keyword>
<evidence type="ECO:0008006" key="3">
    <source>
        <dbReference type="Google" id="ProtNLM"/>
    </source>
</evidence>
<accession>A0A6J5W6D1</accession>
<organism evidence="1 2">
    <name type="scientific">Prunus armeniaca</name>
    <name type="common">Apricot</name>
    <name type="synonym">Armeniaca vulgaris</name>
    <dbReference type="NCBI Taxonomy" id="36596"/>
    <lineage>
        <taxon>Eukaryota</taxon>
        <taxon>Viridiplantae</taxon>
        <taxon>Streptophyta</taxon>
        <taxon>Embryophyta</taxon>
        <taxon>Tracheophyta</taxon>
        <taxon>Spermatophyta</taxon>
        <taxon>Magnoliopsida</taxon>
        <taxon>eudicotyledons</taxon>
        <taxon>Gunneridae</taxon>
        <taxon>Pentapetalae</taxon>
        <taxon>rosids</taxon>
        <taxon>fabids</taxon>
        <taxon>Rosales</taxon>
        <taxon>Rosaceae</taxon>
        <taxon>Amygdaloideae</taxon>
        <taxon>Amygdaleae</taxon>
        <taxon>Prunus</taxon>
    </lineage>
</organism>
<evidence type="ECO:0000313" key="2">
    <source>
        <dbReference type="Proteomes" id="UP000507245"/>
    </source>
</evidence>
<gene>
    <name evidence="1" type="ORF">ORAREDHAP_LOCUS3013</name>
</gene>
<dbReference type="EMBL" id="CAEKKB010000001">
    <property type="protein sequence ID" value="CAB4293778.1"/>
    <property type="molecule type" value="Genomic_DNA"/>
</dbReference>
<evidence type="ECO:0000313" key="1">
    <source>
        <dbReference type="EMBL" id="CAB4293778.1"/>
    </source>
</evidence>
<dbReference type="Proteomes" id="UP000507245">
    <property type="component" value="Unassembled WGS sequence"/>
</dbReference>
<protein>
    <recommendedName>
        <fullName evidence="3">Reverse transcriptase domain-containing protein</fullName>
    </recommendedName>
</protein>
<dbReference type="AlphaFoldDB" id="A0A6J5W6D1"/>
<reference evidence="2" key="1">
    <citation type="journal article" date="2020" name="Genome Biol.">
        <title>Gamete binning: chromosome-level and haplotype-resolved genome assembly enabled by high-throughput single-cell sequencing of gamete genomes.</title>
        <authorList>
            <person name="Campoy J.A."/>
            <person name="Sun H."/>
            <person name="Goel M."/>
            <person name="Jiao W.-B."/>
            <person name="Folz-Donahue K."/>
            <person name="Wang N."/>
            <person name="Rubio M."/>
            <person name="Liu C."/>
            <person name="Kukat C."/>
            <person name="Ruiz D."/>
            <person name="Huettel B."/>
            <person name="Schneeberger K."/>
        </authorList>
    </citation>
    <scope>NUCLEOTIDE SEQUENCE [LARGE SCALE GENOMIC DNA]</scope>
    <source>
        <strain evidence="2">cv. Rojo Pasion</strain>
    </source>
</reference>
<proteinExistence type="predicted"/>